<dbReference type="NCBIfam" id="TIGR02136">
    <property type="entry name" value="ptsS_2"/>
    <property type="match status" value="1"/>
</dbReference>
<dbReference type="PANTHER" id="PTHR30570:SF1">
    <property type="entry name" value="PHOSPHATE-BINDING PROTEIN PSTS"/>
    <property type="match status" value="1"/>
</dbReference>
<dbReference type="GO" id="GO:0006817">
    <property type="term" value="P:phosphate ion transport"/>
    <property type="evidence" value="ECO:0007669"/>
    <property type="project" value="UniProtKB-UniRule"/>
</dbReference>
<dbReference type="EMBL" id="DTFV01000014">
    <property type="protein sequence ID" value="HGI29843.1"/>
    <property type="molecule type" value="Genomic_DNA"/>
</dbReference>
<evidence type="ECO:0000256" key="2">
    <source>
        <dbReference type="ARBA" id="ARBA00022448"/>
    </source>
</evidence>
<dbReference type="AlphaFoldDB" id="A0A7V3YEY7"/>
<evidence type="ECO:0000259" key="5">
    <source>
        <dbReference type="Pfam" id="PF12849"/>
    </source>
</evidence>
<comment type="similarity">
    <text evidence="1 4">Belongs to the PstS family.</text>
</comment>
<sequence>MLLPKNALCVGIILSLLFSLAWAGERIVIQGSTTVLPLVQILAEKYMEKHPEVDISVSGGGSGVGITALLDGITDIAMSSREAKEKEVAEARARGKDLIPVVIAYDAIAVIVHPENPIDTLSLENLRRIYTGDIRSWKDLGGPPVPVVPISREFASGTFEVFNRVVLQKEELTPSALMLVSNLTILQEVSSSPGCIGYVGLGYVRETVKVVALEGVFPTKESVCLGQYPLARPLYLYLARPPEGSVGDFIAFALSEEGQYIVAEEGFIPVRAEENGDFLVVEGGDAHEKSGNP</sequence>
<evidence type="ECO:0000256" key="4">
    <source>
        <dbReference type="RuleBase" id="RU367119"/>
    </source>
</evidence>
<dbReference type="Gene3D" id="3.40.190.10">
    <property type="entry name" value="Periplasmic binding protein-like II"/>
    <property type="match status" value="2"/>
</dbReference>
<keyword evidence="4" id="KW-0592">Phosphate transport</keyword>
<evidence type="ECO:0000313" key="6">
    <source>
        <dbReference type="EMBL" id="HGI29843.1"/>
    </source>
</evidence>
<evidence type="ECO:0000256" key="3">
    <source>
        <dbReference type="ARBA" id="ARBA00022729"/>
    </source>
</evidence>
<reference evidence="6" key="1">
    <citation type="journal article" date="2020" name="mSystems">
        <title>Genome- and Community-Level Interaction Insights into Carbon Utilization and Element Cycling Functions of Hydrothermarchaeota in Hydrothermal Sediment.</title>
        <authorList>
            <person name="Zhou Z."/>
            <person name="Liu Y."/>
            <person name="Xu W."/>
            <person name="Pan J."/>
            <person name="Luo Z.H."/>
            <person name="Li M."/>
        </authorList>
    </citation>
    <scope>NUCLEOTIDE SEQUENCE [LARGE SCALE GENOMIC DNA]</scope>
    <source>
        <strain evidence="6">SpSt-747</strain>
    </source>
</reference>
<dbReference type="InterPro" id="IPR011862">
    <property type="entry name" value="Phos-bd"/>
</dbReference>
<protein>
    <recommendedName>
        <fullName evidence="4">Phosphate-binding protein</fullName>
    </recommendedName>
</protein>
<dbReference type="Pfam" id="PF12849">
    <property type="entry name" value="PBP_like_2"/>
    <property type="match status" value="1"/>
</dbReference>
<gene>
    <name evidence="6" type="ORF">ENV30_00785</name>
</gene>
<feature type="domain" description="PBP" evidence="5">
    <location>
        <begin position="22"/>
        <end position="257"/>
    </location>
</feature>
<dbReference type="PANTHER" id="PTHR30570">
    <property type="entry name" value="PERIPLASMIC PHOSPHATE BINDING COMPONENT OF PHOSPHATE ABC TRANSPORTER"/>
    <property type="match status" value="1"/>
</dbReference>
<dbReference type="GO" id="GO:0042301">
    <property type="term" value="F:phosphate ion binding"/>
    <property type="evidence" value="ECO:0007669"/>
    <property type="project" value="UniProtKB-UniRule"/>
</dbReference>
<comment type="function">
    <text evidence="4">Involved in the system for phosphate transport across the cytoplasmic membrane.</text>
</comment>
<proteinExistence type="inferred from homology"/>
<dbReference type="CDD" id="cd13653">
    <property type="entry name" value="PBP2_phosphate_like_1"/>
    <property type="match status" value="1"/>
</dbReference>
<accession>A0A7V3YEY7</accession>
<dbReference type="InterPro" id="IPR024370">
    <property type="entry name" value="PBP_domain"/>
</dbReference>
<evidence type="ECO:0000256" key="1">
    <source>
        <dbReference type="ARBA" id="ARBA00008725"/>
    </source>
</evidence>
<dbReference type="SUPFAM" id="SSF53850">
    <property type="entry name" value="Periplasmic binding protein-like II"/>
    <property type="match status" value="1"/>
</dbReference>
<keyword evidence="3" id="KW-0732">Signal</keyword>
<keyword evidence="2 4" id="KW-0813">Transport</keyword>
<organism evidence="6">
    <name type="scientific">Candidatus Caldatribacterium californiense</name>
    <dbReference type="NCBI Taxonomy" id="1454726"/>
    <lineage>
        <taxon>Bacteria</taxon>
        <taxon>Pseudomonadati</taxon>
        <taxon>Atribacterota</taxon>
        <taxon>Atribacteria</taxon>
        <taxon>Atribacterales</taxon>
        <taxon>Candidatus Caldatribacteriaceae</taxon>
        <taxon>Candidatus Caldatribacterium</taxon>
    </lineage>
</organism>
<dbReference type="InterPro" id="IPR050811">
    <property type="entry name" value="Phosphate_ABC_transporter"/>
</dbReference>
<name>A0A7V3YEY7_9BACT</name>
<comment type="caution">
    <text evidence="6">The sequence shown here is derived from an EMBL/GenBank/DDBJ whole genome shotgun (WGS) entry which is preliminary data.</text>
</comment>